<evidence type="ECO:0000313" key="7">
    <source>
        <dbReference type="Proteomes" id="UP000048600"/>
    </source>
</evidence>
<reference evidence="5 6" key="1">
    <citation type="submission" date="2015-03" db="EMBL/GenBank/DDBJ databases">
        <authorList>
            <consortium name="Pathogen Informatics"/>
        </authorList>
    </citation>
    <scope>NUCLEOTIDE SEQUENCE [LARGE SCALE GENOMIC DNA]</scope>
    <source>
        <strain evidence="2 6">H09601792</strain>
        <strain evidence="5">N09902308</strain>
        <strain evidence="3 7">P00601463</strain>
    </source>
</reference>
<evidence type="ECO:0000313" key="2">
    <source>
        <dbReference type="EMBL" id="CFE48825.1"/>
    </source>
</evidence>
<feature type="region of interest" description="Disordered" evidence="1">
    <location>
        <begin position="1"/>
        <end position="20"/>
    </location>
</feature>
<organism evidence="4 5">
    <name type="scientific">Mycobacterium tuberculosis</name>
    <dbReference type="NCBI Taxonomy" id="1773"/>
    <lineage>
        <taxon>Bacteria</taxon>
        <taxon>Bacillati</taxon>
        <taxon>Actinomycetota</taxon>
        <taxon>Actinomycetes</taxon>
        <taxon>Mycobacteriales</taxon>
        <taxon>Mycobacteriaceae</taxon>
        <taxon>Mycobacterium</taxon>
        <taxon>Mycobacterium tuberculosis complex</taxon>
    </lineage>
</organism>
<evidence type="ECO:0000313" key="3">
    <source>
        <dbReference type="EMBL" id="COW27111.1"/>
    </source>
</evidence>
<evidence type="ECO:0000313" key="4">
    <source>
        <dbReference type="EMBL" id="COZ61463.1"/>
    </source>
</evidence>
<feature type="compositionally biased region" description="Low complexity" evidence="1">
    <location>
        <begin position="100"/>
        <end position="124"/>
    </location>
</feature>
<feature type="region of interest" description="Disordered" evidence="1">
    <location>
        <begin position="100"/>
        <end position="131"/>
    </location>
</feature>
<name>A0A655D3M6_MYCTX</name>
<dbReference type="EMBL" id="CHKL01000206">
    <property type="protein sequence ID" value="COW27111.1"/>
    <property type="molecule type" value="Genomic_DNA"/>
</dbReference>
<dbReference type="Proteomes" id="UP000046947">
    <property type="component" value="Unassembled WGS sequence"/>
</dbReference>
<gene>
    <name evidence="2" type="ORF">ERS007688_01237</name>
    <name evidence="4" type="ORF">ERS007739_03952</name>
    <name evidence="3" type="ORF">ERS007741_02028</name>
</gene>
<dbReference type="AlphaFoldDB" id="A0A655D3M6"/>
<evidence type="ECO:0000313" key="5">
    <source>
        <dbReference type="Proteomes" id="UP000039021"/>
    </source>
</evidence>
<dbReference type="Proteomes" id="UP000039021">
    <property type="component" value="Unassembled WGS sequence"/>
</dbReference>
<accession>A0A655D3M6</accession>
<sequence length="168" mass="17123">MLSTSLRTGNPVPLPSGPAPVGSTYRALASAVTSSGGGCPAVQYWNSPEVKSSEPTHMVADFDPGTCLWKRSTASSASTTVYPAEICMRNAVRNCDMTAAASTPWPTTSPTTSTNRSPRASASNQSPPAAVSSAATRYSAAMSAPGTTGTDAASNACCITVAESRTLR</sequence>
<dbReference type="EMBL" id="CSBK01002225">
    <property type="protein sequence ID" value="COZ61463.1"/>
    <property type="molecule type" value="Genomic_DNA"/>
</dbReference>
<dbReference type="Proteomes" id="UP000048600">
    <property type="component" value="Unassembled WGS sequence"/>
</dbReference>
<protein>
    <submittedName>
        <fullName evidence="4">Uncharacterized protein</fullName>
    </submittedName>
</protein>
<evidence type="ECO:0000313" key="6">
    <source>
        <dbReference type="Proteomes" id="UP000046947"/>
    </source>
</evidence>
<evidence type="ECO:0000256" key="1">
    <source>
        <dbReference type="SAM" id="MobiDB-lite"/>
    </source>
</evidence>
<dbReference type="EMBL" id="CFOH01000149">
    <property type="protein sequence ID" value="CFE48825.1"/>
    <property type="molecule type" value="Genomic_DNA"/>
</dbReference>
<reference evidence="4" key="2">
    <citation type="submission" date="2015-03" db="EMBL/GenBank/DDBJ databases">
        <authorList>
            <consortium name="Pathogen Informatics"/>
            <person name="Murphy D."/>
        </authorList>
    </citation>
    <scope>NUCLEOTIDE SEQUENCE</scope>
    <source>
        <strain evidence="4">N09902308</strain>
    </source>
</reference>
<proteinExistence type="predicted"/>